<keyword evidence="2" id="KW-0732">Signal</keyword>
<protein>
    <recommendedName>
        <fullName evidence="4">Photosystem II reaction center Psb28 protein</fullName>
    </recommendedName>
</protein>
<feature type="chain" id="PRO_5030638838" description="Photosystem II reaction center Psb28 protein" evidence="2">
    <location>
        <begin position="18"/>
        <end position="310"/>
    </location>
</feature>
<name>A0A7S4HRT0_9STRA</name>
<reference evidence="3" key="1">
    <citation type="submission" date="2021-01" db="EMBL/GenBank/DDBJ databases">
        <authorList>
            <person name="Corre E."/>
            <person name="Pelletier E."/>
            <person name="Niang G."/>
            <person name="Scheremetjew M."/>
            <person name="Finn R."/>
            <person name="Kale V."/>
            <person name="Holt S."/>
            <person name="Cochrane G."/>
            <person name="Meng A."/>
            <person name="Brown T."/>
            <person name="Cohen L."/>
        </authorList>
    </citation>
    <scope>NUCLEOTIDE SEQUENCE</scope>
    <source>
        <strain evidence="3">Isolate 1302-5</strain>
    </source>
</reference>
<accession>A0A7S4HRT0</accession>
<evidence type="ECO:0000256" key="1">
    <source>
        <dbReference type="SAM" id="MobiDB-lite"/>
    </source>
</evidence>
<dbReference type="AlphaFoldDB" id="A0A7S4HRT0"/>
<proteinExistence type="predicted"/>
<organism evidence="3">
    <name type="scientific">Odontella aurita</name>
    <dbReference type="NCBI Taxonomy" id="265563"/>
    <lineage>
        <taxon>Eukaryota</taxon>
        <taxon>Sar</taxon>
        <taxon>Stramenopiles</taxon>
        <taxon>Ochrophyta</taxon>
        <taxon>Bacillariophyta</taxon>
        <taxon>Mediophyceae</taxon>
        <taxon>Biddulphiophycidae</taxon>
        <taxon>Eupodiscales</taxon>
        <taxon>Odontellaceae</taxon>
        <taxon>Odontella</taxon>
    </lineage>
</organism>
<feature type="signal peptide" evidence="2">
    <location>
        <begin position="1"/>
        <end position="17"/>
    </location>
</feature>
<gene>
    <name evidence="3" type="ORF">OAUR00152_LOCUS3157</name>
</gene>
<sequence>MFRASILALFLSFSADAFQPAPATRTRPHSAFSLSALPSDAESSVGRRDILAAAASAAFLCLGAAAAPPAFADAGGAADLEGGLDVNSFLRSGMVSQPMGVSGQAGKSRPETGVVLRDGTDASRDSRSGGVLAEIVVKKSGEPMAVLATFESPWSLAKGTVFDVECRDAKTGDGAFLAVTSSTKGQSLADLPNSFFLDRLFSSTGRFSFYGSPTDIKVKSSKMEGPYRFIELGFSNLSQSTNAEIPRKAVLAATIPEGADEAVMLIGSASAAQWRKGSEATVRKTVESFRAVPAPTSLKIRGKERTNNNA</sequence>
<dbReference type="EMBL" id="HBKQ01004582">
    <property type="protein sequence ID" value="CAE2207271.1"/>
    <property type="molecule type" value="Transcribed_RNA"/>
</dbReference>
<feature type="region of interest" description="Disordered" evidence="1">
    <location>
        <begin position="100"/>
        <end position="126"/>
    </location>
</feature>
<evidence type="ECO:0000313" key="3">
    <source>
        <dbReference type="EMBL" id="CAE2207271.1"/>
    </source>
</evidence>
<evidence type="ECO:0008006" key="4">
    <source>
        <dbReference type="Google" id="ProtNLM"/>
    </source>
</evidence>
<evidence type="ECO:0000256" key="2">
    <source>
        <dbReference type="SAM" id="SignalP"/>
    </source>
</evidence>